<evidence type="ECO:0000313" key="2">
    <source>
        <dbReference type="Proteomes" id="UP000254193"/>
    </source>
</evidence>
<dbReference type="AlphaFoldDB" id="A0A378VJA5"/>
<reference evidence="1 2" key="1">
    <citation type="submission" date="2018-06" db="EMBL/GenBank/DDBJ databases">
        <authorList>
            <consortium name="Pathogen Informatics"/>
            <person name="Doyle S."/>
        </authorList>
    </citation>
    <scope>NUCLEOTIDE SEQUENCE [LARGE SCALE GENOMIC DNA]</scope>
    <source>
        <strain evidence="1 2">NCTC10616</strain>
    </source>
</reference>
<gene>
    <name evidence="1" type="ORF">NCTC10616_00698</name>
</gene>
<accession>A0A378VJA5</accession>
<dbReference type="RefSeq" id="WP_003711070.1">
    <property type="nucleotide sequence ID" value="NZ_LR590477.1"/>
</dbReference>
<organism evidence="1 2">
    <name type="scientific">Neisseria lactamica</name>
    <dbReference type="NCBI Taxonomy" id="486"/>
    <lineage>
        <taxon>Bacteria</taxon>
        <taxon>Pseudomonadati</taxon>
        <taxon>Pseudomonadota</taxon>
        <taxon>Betaproteobacteria</taxon>
        <taxon>Neisseriales</taxon>
        <taxon>Neisseriaceae</taxon>
        <taxon>Neisseria</taxon>
    </lineage>
</organism>
<protein>
    <submittedName>
        <fullName evidence="1">Uncharacterized protein</fullName>
    </submittedName>
</protein>
<proteinExistence type="predicted"/>
<evidence type="ECO:0000313" key="1">
    <source>
        <dbReference type="EMBL" id="SUA17043.1"/>
    </source>
</evidence>
<sequence length="102" mass="11537">MNYEALGRYTEACEKLQPLLREMKQHAGTVRAAAEQLPFVLDELAGGQPVPKLDPVAEMEKIDTAHRRLQELWQEACRWARTANTNAEQCGKAKLNFGREQA</sequence>
<dbReference type="EMBL" id="UGRO01000002">
    <property type="protein sequence ID" value="SUA17043.1"/>
    <property type="molecule type" value="Genomic_DNA"/>
</dbReference>
<dbReference type="Proteomes" id="UP000254193">
    <property type="component" value="Unassembled WGS sequence"/>
</dbReference>
<keyword evidence="2" id="KW-1185">Reference proteome</keyword>
<name>A0A378VJA5_NEILA</name>